<dbReference type="Proteomes" id="UP000299102">
    <property type="component" value="Unassembled WGS sequence"/>
</dbReference>
<evidence type="ECO:0008006" key="3">
    <source>
        <dbReference type="Google" id="ProtNLM"/>
    </source>
</evidence>
<protein>
    <recommendedName>
        <fullName evidence="3">Endonuclease-reverse transcriptase</fullName>
    </recommendedName>
</protein>
<dbReference type="OrthoDB" id="6059368at2759"/>
<organism evidence="1 2">
    <name type="scientific">Eumeta variegata</name>
    <name type="common">Bagworm moth</name>
    <name type="synonym">Eumeta japonica</name>
    <dbReference type="NCBI Taxonomy" id="151549"/>
    <lineage>
        <taxon>Eukaryota</taxon>
        <taxon>Metazoa</taxon>
        <taxon>Ecdysozoa</taxon>
        <taxon>Arthropoda</taxon>
        <taxon>Hexapoda</taxon>
        <taxon>Insecta</taxon>
        <taxon>Pterygota</taxon>
        <taxon>Neoptera</taxon>
        <taxon>Endopterygota</taxon>
        <taxon>Lepidoptera</taxon>
        <taxon>Glossata</taxon>
        <taxon>Ditrysia</taxon>
        <taxon>Tineoidea</taxon>
        <taxon>Psychidae</taxon>
        <taxon>Oiketicinae</taxon>
        <taxon>Eumeta</taxon>
    </lineage>
</organism>
<evidence type="ECO:0000313" key="1">
    <source>
        <dbReference type="EMBL" id="GBP55111.1"/>
    </source>
</evidence>
<dbReference type="EMBL" id="BGZK01000660">
    <property type="protein sequence ID" value="GBP55111.1"/>
    <property type="molecule type" value="Genomic_DNA"/>
</dbReference>
<name>A0A4C1WUW3_EUMVA</name>
<sequence length="176" mass="21058">MEEKLIPLTEENKNLKINIGKLEKEIESLKKWEKNNNIIIFGLEEKETSNFELLRKLKENFKDDLNIISYRTMKSTKFIAYDLKTENKKPKPVLCEFVNNWRKIEIMKIEKNLKGINISEDYSKVILEKRKMLQAKLIEERKNGNVAYLKYRKLVVKDNKNIQEKRKRESSTSPYT</sequence>
<gene>
    <name evidence="1" type="ORF">EVAR_46408_1</name>
</gene>
<dbReference type="AlphaFoldDB" id="A0A4C1WUW3"/>
<proteinExistence type="predicted"/>
<dbReference type="STRING" id="151549.A0A4C1WUW3"/>
<accession>A0A4C1WUW3</accession>
<evidence type="ECO:0000313" key="2">
    <source>
        <dbReference type="Proteomes" id="UP000299102"/>
    </source>
</evidence>
<reference evidence="1 2" key="1">
    <citation type="journal article" date="2019" name="Commun. Biol.">
        <title>The bagworm genome reveals a unique fibroin gene that provides high tensile strength.</title>
        <authorList>
            <person name="Kono N."/>
            <person name="Nakamura H."/>
            <person name="Ohtoshi R."/>
            <person name="Tomita M."/>
            <person name="Numata K."/>
            <person name="Arakawa K."/>
        </authorList>
    </citation>
    <scope>NUCLEOTIDE SEQUENCE [LARGE SCALE GENOMIC DNA]</scope>
</reference>
<comment type="caution">
    <text evidence="1">The sequence shown here is derived from an EMBL/GenBank/DDBJ whole genome shotgun (WGS) entry which is preliminary data.</text>
</comment>
<keyword evidence="2" id="KW-1185">Reference proteome</keyword>